<evidence type="ECO:0000256" key="1">
    <source>
        <dbReference type="ARBA" id="ARBA00022676"/>
    </source>
</evidence>
<keyword evidence="1" id="KW-0328">Glycosyltransferase</keyword>
<keyword evidence="3" id="KW-0548">Nucleotidyltransferase</keyword>
<dbReference type="InterPro" id="IPR012317">
    <property type="entry name" value="Poly(ADP-ribose)pol_cat_dom"/>
</dbReference>
<evidence type="ECO:0000313" key="6">
    <source>
        <dbReference type="EMBL" id="TXT06009.1"/>
    </source>
</evidence>
<name>A0A7D8Z3D6_VANHU</name>
<dbReference type="Proteomes" id="UP000473826">
    <property type="component" value="Unassembled WGS sequence"/>
</dbReference>
<gene>
    <name evidence="6" type="ORF">VHUM_03770</name>
</gene>
<comment type="caution">
    <text evidence="6">The sequence shown here is derived from an EMBL/GenBank/DDBJ whole genome shotgun (WGS) entry which is preliminary data.</text>
</comment>
<reference evidence="6 7" key="1">
    <citation type="journal article" date="2019" name="PLoS Genet.">
        <title>Convergent evolution of linked mating-type loci in basidiomycete fungi.</title>
        <authorList>
            <person name="Sun S."/>
            <person name="Coelho M.A."/>
            <person name="Heitman J."/>
            <person name="Nowrousian M."/>
        </authorList>
    </citation>
    <scope>NUCLEOTIDE SEQUENCE [LARGE SCALE GENOMIC DNA]</scope>
    <source>
        <strain evidence="6 7">CBS 4282</strain>
    </source>
</reference>
<keyword evidence="2" id="KW-0808">Transferase</keyword>
<dbReference type="GO" id="GO:0016779">
    <property type="term" value="F:nucleotidyltransferase activity"/>
    <property type="evidence" value="ECO:0007669"/>
    <property type="project" value="UniProtKB-KW"/>
</dbReference>
<dbReference type="SUPFAM" id="SSF56399">
    <property type="entry name" value="ADP-ribosylation"/>
    <property type="match status" value="1"/>
</dbReference>
<dbReference type="PANTHER" id="PTHR21328">
    <property type="entry name" value="POLY ADP-RIBOSE POLYMERASE FAMILY, MEMBER PARP"/>
    <property type="match status" value="1"/>
</dbReference>
<keyword evidence="7" id="KW-1185">Reference proteome</keyword>
<dbReference type="Gene3D" id="3.90.228.10">
    <property type="match status" value="1"/>
</dbReference>
<sequence>MLEDAAVWIHQAASNVVINISVVDLAPLARAACGLTREAPTITVTLDFERGYRRTCPIPAISVRHGDVDDGGIATSTQRATPGFPMGLQLCQTAINFLAKRWTNRGETFLSDLCLTLKDRLYNAGNYCMMCDDEFKFPGVKPTVCDKQLCSYQLETLGLGADLSLFDVDPAVTDLLITFAASACLDLHRQRVSPVAMPVHADDTPFTPAELAMVLSAIPTVESLHHAGESRKLMLDEADAQAARVAAWVFATNRAHIATVSPEDHMEVMKTPHQFHIHTSTRQHAEKFARLKAEHGSFFAFHGSGLSNWHNILRQNLKVASNTPLMSAGAAYGEGIYMAAASSMSASYLRTSGKGWDRSDFGPMPVCLALVEVANSSRVHWHAQNQIVVANDESCVMLHHLFIYASSSGIPHVFAKDVAKFKFKNTTTIAYGSTYEEVKRAGKLLVTSDEYFWDIEEVVDMIQAKHGLFINGYNQLPFAPADVQAIMNHASGYGKVLRQLESANAALRQTIPDYVYGRLRHVGITCLQDLTSDFATAHQAIAELHSWLQGLPAPVKDALARVPFEAYDSHTHQSFRDTVAHAVELVVSGGECVHRFGDFMKQVAENKECKKRKW</sequence>
<proteinExistence type="predicted"/>
<keyword evidence="4" id="KW-0520">NAD</keyword>
<evidence type="ECO:0000256" key="3">
    <source>
        <dbReference type="ARBA" id="ARBA00022695"/>
    </source>
</evidence>
<dbReference type="EMBL" id="QKWK01000011">
    <property type="protein sequence ID" value="TXT06009.1"/>
    <property type="molecule type" value="Genomic_DNA"/>
</dbReference>
<organism evidence="6 7">
    <name type="scientific">Vanrija humicola</name>
    <name type="common">Yeast</name>
    <name type="synonym">Cryptococcus humicola</name>
    <dbReference type="NCBI Taxonomy" id="5417"/>
    <lineage>
        <taxon>Eukaryota</taxon>
        <taxon>Fungi</taxon>
        <taxon>Dikarya</taxon>
        <taxon>Basidiomycota</taxon>
        <taxon>Agaricomycotina</taxon>
        <taxon>Tremellomycetes</taxon>
        <taxon>Trichosporonales</taxon>
        <taxon>Trichosporonaceae</taxon>
        <taxon>Vanrija</taxon>
    </lineage>
</organism>
<dbReference type="AlphaFoldDB" id="A0A7D8Z3D6"/>
<evidence type="ECO:0000313" key="7">
    <source>
        <dbReference type="Proteomes" id="UP000473826"/>
    </source>
</evidence>
<dbReference type="InterPro" id="IPR051838">
    <property type="entry name" value="ARTD_PARP"/>
</dbReference>
<evidence type="ECO:0000256" key="2">
    <source>
        <dbReference type="ARBA" id="ARBA00022679"/>
    </source>
</evidence>
<dbReference type="OrthoDB" id="109543at2759"/>
<protein>
    <recommendedName>
        <fullName evidence="5">PARP catalytic domain-containing protein</fullName>
    </recommendedName>
</protein>
<evidence type="ECO:0000259" key="5">
    <source>
        <dbReference type="Pfam" id="PF00644"/>
    </source>
</evidence>
<dbReference type="Pfam" id="PF00644">
    <property type="entry name" value="PARP"/>
    <property type="match status" value="1"/>
</dbReference>
<accession>A0A7D8Z3D6</accession>
<feature type="domain" description="PARP catalytic" evidence="5">
    <location>
        <begin position="280"/>
        <end position="375"/>
    </location>
</feature>
<evidence type="ECO:0000256" key="4">
    <source>
        <dbReference type="ARBA" id="ARBA00023027"/>
    </source>
</evidence>
<dbReference type="GO" id="GO:0003950">
    <property type="term" value="F:NAD+ poly-ADP-ribosyltransferase activity"/>
    <property type="evidence" value="ECO:0007669"/>
    <property type="project" value="InterPro"/>
</dbReference>